<dbReference type="InterPro" id="IPR009057">
    <property type="entry name" value="Homeodomain-like_sf"/>
</dbReference>
<dbReference type="SUPFAM" id="SSF46689">
    <property type="entry name" value="Homeodomain-like"/>
    <property type="match status" value="1"/>
</dbReference>
<comment type="caution">
    <text evidence="7">The sequence shown here is derived from an EMBL/GenBank/DDBJ whole genome shotgun (WGS) entry which is preliminary data.</text>
</comment>
<name>A0A6M1SF55_9HYPH</name>
<organism evidence="7 8">
    <name type="scientific">Rhizobium daejeonense</name>
    <dbReference type="NCBI Taxonomy" id="240521"/>
    <lineage>
        <taxon>Bacteria</taxon>
        <taxon>Pseudomonadati</taxon>
        <taxon>Pseudomonadota</taxon>
        <taxon>Alphaproteobacteria</taxon>
        <taxon>Hyphomicrobiales</taxon>
        <taxon>Rhizobiaceae</taxon>
        <taxon>Rhizobium/Agrobacterium group</taxon>
        <taxon>Rhizobium</taxon>
    </lineage>
</organism>
<dbReference type="PANTHER" id="PTHR30055:SF234">
    <property type="entry name" value="HTH-TYPE TRANSCRIPTIONAL REGULATOR BETI"/>
    <property type="match status" value="1"/>
</dbReference>
<evidence type="ECO:0000259" key="6">
    <source>
        <dbReference type="PROSITE" id="PS50977"/>
    </source>
</evidence>
<accession>A0A6M1SF55</accession>
<dbReference type="Pfam" id="PF13977">
    <property type="entry name" value="TetR_C_6"/>
    <property type="match status" value="1"/>
</dbReference>
<dbReference type="AlphaFoldDB" id="A0A6M1SF55"/>
<gene>
    <name evidence="7" type="ORF">G6N76_16980</name>
</gene>
<evidence type="ECO:0000256" key="2">
    <source>
        <dbReference type="ARBA" id="ARBA00023015"/>
    </source>
</evidence>
<keyword evidence="2" id="KW-0805">Transcription regulation</keyword>
<dbReference type="Proteomes" id="UP000477849">
    <property type="component" value="Unassembled WGS sequence"/>
</dbReference>
<sequence>MSRRVFHRAGEAERRQDLIRATLDCISEKGLEGATVREIAARAGVTGGLIRHYFASKDQMLQAAYRETMASMTTTAISAAGAEVGVGGASEVKSARLRLHDFIIANVSPPVTDPRTLSLWAGFIGHIRVDPEFARIHRENYLIFRDALEELISGFLTECGRTPAAGESRKLAIAINGLIDGLWLEGSLAQDLFDEHALPRIALESVEALLGGLRLTEALTGPDADTNKK</sequence>
<evidence type="ECO:0000256" key="3">
    <source>
        <dbReference type="ARBA" id="ARBA00023125"/>
    </source>
</evidence>
<dbReference type="PRINTS" id="PR00455">
    <property type="entry name" value="HTHTETR"/>
</dbReference>
<dbReference type="GO" id="GO:0003700">
    <property type="term" value="F:DNA-binding transcription factor activity"/>
    <property type="evidence" value="ECO:0007669"/>
    <property type="project" value="TreeGrafter"/>
</dbReference>
<dbReference type="Pfam" id="PF00440">
    <property type="entry name" value="TetR_N"/>
    <property type="match status" value="1"/>
</dbReference>
<keyword evidence="1" id="KW-0678">Repressor</keyword>
<feature type="domain" description="HTH tetR-type" evidence="6">
    <location>
        <begin position="12"/>
        <end position="72"/>
    </location>
</feature>
<dbReference type="PANTHER" id="PTHR30055">
    <property type="entry name" value="HTH-TYPE TRANSCRIPTIONAL REGULATOR RUTR"/>
    <property type="match status" value="1"/>
</dbReference>
<dbReference type="InterPro" id="IPR050109">
    <property type="entry name" value="HTH-type_TetR-like_transc_reg"/>
</dbReference>
<evidence type="ECO:0000256" key="1">
    <source>
        <dbReference type="ARBA" id="ARBA00022491"/>
    </source>
</evidence>
<evidence type="ECO:0000313" key="7">
    <source>
        <dbReference type="EMBL" id="NGO65366.1"/>
    </source>
</evidence>
<proteinExistence type="predicted"/>
<keyword evidence="3 5" id="KW-0238">DNA-binding</keyword>
<evidence type="ECO:0000256" key="4">
    <source>
        <dbReference type="ARBA" id="ARBA00023163"/>
    </source>
</evidence>
<dbReference type="SUPFAM" id="SSF48498">
    <property type="entry name" value="Tetracyclin repressor-like, C-terminal domain"/>
    <property type="match status" value="1"/>
</dbReference>
<dbReference type="PROSITE" id="PS50977">
    <property type="entry name" value="HTH_TETR_2"/>
    <property type="match status" value="1"/>
</dbReference>
<dbReference type="RefSeq" id="WP_163902128.1">
    <property type="nucleotide sequence ID" value="NZ_CP048427.1"/>
</dbReference>
<dbReference type="InterPro" id="IPR023772">
    <property type="entry name" value="DNA-bd_HTH_TetR-type_CS"/>
</dbReference>
<reference evidence="7 8" key="1">
    <citation type="submission" date="2020-02" db="EMBL/GenBank/DDBJ databases">
        <title>Genome sequence of the type strain CCBAU10050 of Rhizobium daejeonense.</title>
        <authorList>
            <person name="Gao J."/>
            <person name="Sun J."/>
        </authorList>
    </citation>
    <scope>NUCLEOTIDE SEQUENCE [LARGE SCALE GENOMIC DNA]</scope>
    <source>
        <strain evidence="7 8">CCBAU10050</strain>
    </source>
</reference>
<evidence type="ECO:0000256" key="5">
    <source>
        <dbReference type="PROSITE-ProRule" id="PRU00335"/>
    </source>
</evidence>
<protein>
    <submittedName>
        <fullName evidence="7">TetR family transcriptional regulator</fullName>
    </submittedName>
</protein>
<feature type="DNA-binding region" description="H-T-H motif" evidence="5">
    <location>
        <begin position="35"/>
        <end position="54"/>
    </location>
</feature>
<dbReference type="InterPro" id="IPR036271">
    <property type="entry name" value="Tet_transcr_reg_TetR-rel_C_sf"/>
</dbReference>
<evidence type="ECO:0000313" key="8">
    <source>
        <dbReference type="Proteomes" id="UP000477849"/>
    </source>
</evidence>
<keyword evidence="8" id="KW-1185">Reference proteome</keyword>
<keyword evidence="4" id="KW-0804">Transcription</keyword>
<dbReference type="InterPro" id="IPR039538">
    <property type="entry name" value="BetI_C"/>
</dbReference>
<dbReference type="EMBL" id="JAAKZH010000005">
    <property type="protein sequence ID" value="NGO65366.1"/>
    <property type="molecule type" value="Genomic_DNA"/>
</dbReference>
<dbReference type="GO" id="GO:0000976">
    <property type="term" value="F:transcription cis-regulatory region binding"/>
    <property type="evidence" value="ECO:0007669"/>
    <property type="project" value="TreeGrafter"/>
</dbReference>
<dbReference type="InterPro" id="IPR001647">
    <property type="entry name" value="HTH_TetR"/>
</dbReference>
<dbReference type="PROSITE" id="PS01081">
    <property type="entry name" value="HTH_TETR_1"/>
    <property type="match status" value="1"/>
</dbReference>
<dbReference type="Gene3D" id="1.10.357.10">
    <property type="entry name" value="Tetracycline Repressor, domain 2"/>
    <property type="match status" value="1"/>
</dbReference>